<evidence type="ECO:0000313" key="2">
    <source>
        <dbReference type="EMBL" id="OJZ79580.1"/>
    </source>
</evidence>
<protein>
    <submittedName>
        <fullName evidence="2">Uncharacterized protein</fullName>
    </submittedName>
</protein>
<proteinExistence type="predicted"/>
<evidence type="ECO:0000313" key="3">
    <source>
        <dbReference type="Proteomes" id="UP000184063"/>
    </source>
</evidence>
<dbReference type="VEuPathDB" id="FungiDB:ASPFODRAFT_715996"/>
<sequence length="130" mass="15163">MKDHQQVQLERQLRPRSGQWKTTRTGGAALSRWTRGTPAGSELLAEMRRNTSWLRRWRKPRSAQEPECFVTNSTRSKSTASTELQCLMKTVTSEQELRRPLAKRTKLPSLRLHGSAEKRMRRPMGQWSFI</sequence>
<evidence type="ECO:0000256" key="1">
    <source>
        <dbReference type="SAM" id="MobiDB-lite"/>
    </source>
</evidence>
<dbReference type="EMBL" id="KV878287">
    <property type="protein sequence ID" value="OJZ79580.1"/>
    <property type="molecule type" value="Genomic_DNA"/>
</dbReference>
<reference evidence="3" key="1">
    <citation type="journal article" date="2017" name="Genome Biol.">
        <title>Comparative genomics reveals high biological diversity and specific adaptations in the industrially and medically important fungal genus Aspergillus.</title>
        <authorList>
            <person name="de Vries R.P."/>
            <person name="Riley R."/>
            <person name="Wiebenga A."/>
            <person name="Aguilar-Osorio G."/>
            <person name="Amillis S."/>
            <person name="Uchima C.A."/>
            <person name="Anderluh G."/>
            <person name="Asadollahi M."/>
            <person name="Askin M."/>
            <person name="Barry K."/>
            <person name="Battaglia E."/>
            <person name="Bayram O."/>
            <person name="Benocci T."/>
            <person name="Braus-Stromeyer S.A."/>
            <person name="Caldana C."/>
            <person name="Canovas D."/>
            <person name="Cerqueira G.C."/>
            <person name="Chen F."/>
            <person name="Chen W."/>
            <person name="Choi C."/>
            <person name="Clum A."/>
            <person name="Dos Santos R.A."/>
            <person name="Damasio A.R."/>
            <person name="Diallinas G."/>
            <person name="Emri T."/>
            <person name="Fekete E."/>
            <person name="Flipphi M."/>
            <person name="Freyberg S."/>
            <person name="Gallo A."/>
            <person name="Gournas C."/>
            <person name="Habgood R."/>
            <person name="Hainaut M."/>
            <person name="Harispe M.L."/>
            <person name="Henrissat B."/>
            <person name="Hilden K.S."/>
            <person name="Hope R."/>
            <person name="Hossain A."/>
            <person name="Karabika E."/>
            <person name="Karaffa L."/>
            <person name="Karanyi Z."/>
            <person name="Krasevec N."/>
            <person name="Kuo A."/>
            <person name="Kusch H."/>
            <person name="LaButti K."/>
            <person name="Lagendijk E.L."/>
            <person name="Lapidus A."/>
            <person name="Levasseur A."/>
            <person name="Lindquist E."/>
            <person name="Lipzen A."/>
            <person name="Logrieco A.F."/>
            <person name="MacCabe A."/>
            <person name="Maekelae M.R."/>
            <person name="Malavazi I."/>
            <person name="Melin P."/>
            <person name="Meyer V."/>
            <person name="Mielnichuk N."/>
            <person name="Miskei M."/>
            <person name="Molnar A.P."/>
            <person name="Mule G."/>
            <person name="Ngan C.Y."/>
            <person name="Orejas M."/>
            <person name="Orosz E."/>
            <person name="Ouedraogo J.P."/>
            <person name="Overkamp K.M."/>
            <person name="Park H.-S."/>
            <person name="Perrone G."/>
            <person name="Piumi F."/>
            <person name="Punt P.J."/>
            <person name="Ram A.F."/>
            <person name="Ramon A."/>
            <person name="Rauscher S."/>
            <person name="Record E."/>
            <person name="Riano-Pachon D.M."/>
            <person name="Robert V."/>
            <person name="Roehrig J."/>
            <person name="Ruller R."/>
            <person name="Salamov A."/>
            <person name="Salih N.S."/>
            <person name="Samson R.A."/>
            <person name="Sandor E."/>
            <person name="Sanguinetti M."/>
            <person name="Schuetze T."/>
            <person name="Sepcic K."/>
            <person name="Shelest E."/>
            <person name="Sherlock G."/>
            <person name="Sophianopoulou V."/>
            <person name="Squina F.M."/>
            <person name="Sun H."/>
            <person name="Susca A."/>
            <person name="Todd R.B."/>
            <person name="Tsang A."/>
            <person name="Unkles S.E."/>
            <person name="van de Wiele N."/>
            <person name="van Rossen-Uffink D."/>
            <person name="Oliveira J.V."/>
            <person name="Vesth T.C."/>
            <person name="Visser J."/>
            <person name="Yu J.-H."/>
            <person name="Zhou M."/>
            <person name="Andersen M.R."/>
            <person name="Archer D.B."/>
            <person name="Baker S.E."/>
            <person name="Benoit I."/>
            <person name="Brakhage A.A."/>
            <person name="Braus G.H."/>
            <person name="Fischer R."/>
            <person name="Frisvad J.C."/>
            <person name="Goldman G.H."/>
            <person name="Houbraken J."/>
            <person name="Oakley B."/>
            <person name="Pocsi I."/>
            <person name="Scazzocchio C."/>
            <person name="Seiboth B."/>
            <person name="vanKuyk P.A."/>
            <person name="Wortman J."/>
            <person name="Dyer P.S."/>
            <person name="Grigoriev I.V."/>
        </authorList>
    </citation>
    <scope>NUCLEOTIDE SEQUENCE [LARGE SCALE GENOMIC DNA]</scope>
    <source>
        <strain evidence="3">CBS 106.47</strain>
    </source>
</reference>
<feature type="region of interest" description="Disordered" evidence="1">
    <location>
        <begin position="1"/>
        <end position="37"/>
    </location>
</feature>
<accession>A0A1M3SYI5</accession>
<gene>
    <name evidence="2" type="ORF">ASPFODRAFT_715996</name>
</gene>
<organism evidence="2 3">
    <name type="scientific">Aspergillus luchuensis (strain CBS 106.47)</name>
    <dbReference type="NCBI Taxonomy" id="1137211"/>
    <lineage>
        <taxon>Eukaryota</taxon>
        <taxon>Fungi</taxon>
        <taxon>Dikarya</taxon>
        <taxon>Ascomycota</taxon>
        <taxon>Pezizomycotina</taxon>
        <taxon>Eurotiomycetes</taxon>
        <taxon>Eurotiomycetidae</taxon>
        <taxon>Eurotiales</taxon>
        <taxon>Aspergillaceae</taxon>
        <taxon>Aspergillus</taxon>
        <taxon>Aspergillus subgen. Circumdati</taxon>
    </lineage>
</organism>
<name>A0A1M3SYI5_ASPLC</name>
<dbReference type="Proteomes" id="UP000184063">
    <property type="component" value="Unassembled WGS sequence"/>
</dbReference>
<dbReference type="AlphaFoldDB" id="A0A1M3SYI5"/>